<reference evidence="2" key="1">
    <citation type="submission" date="2021-10" db="EMBL/GenBank/DDBJ databases">
        <title>Roseicella aerolatum sp. nov., isolated from aerosols of e-waste dismantling site.</title>
        <authorList>
            <person name="Qin T."/>
        </authorList>
    </citation>
    <scope>NUCLEOTIDE SEQUENCE</scope>
    <source>
        <strain evidence="2">GB24</strain>
    </source>
</reference>
<dbReference type="AlphaFoldDB" id="A0A9X1IFL7"/>
<dbReference type="RefSeq" id="WP_226610807.1">
    <property type="nucleotide sequence ID" value="NZ_JAJAQI010000030.1"/>
</dbReference>
<evidence type="ECO:0000256" key="1">
    <source>
        <dbReference type="SAM" id="Phobius"/>
    </source>
</evidence>
<evidence type="ECO:0000313" key="3">
    <source>
        <dbReference type="Proteomes" id="UP001139311"/>
    </source>
</evidence>
<keyword evidence="1" id="KW-1133">Transmembrane helix</keyword>
<organism evidence="2 3">
    <name type="scientific">Roseicella aerolata</name>
    <dbReference type="NCBI Taxonomy" id="2883479"/>
    <lineage>
        <taxon>Bacteria</taxon>
        <taxon>Pseudomonadati</taxon>
        <taxon>Pseudomonadota</taxon>
        <taxon>Alphaproteobacteria</taxon>
        <taxon>Acetobacterales</taxon>
        <taxon>Roseomonadaceae</taxon>
        <taxon>Roseicella</taxon>
    </lineage>
</organism>
<proteinExistence type="predicted"/>
<keyword evidence="1" id="KW-0472">Membrane</keyword>
<gene>
    <name evidence="2" type="ORF">LHA35_18585</name>
</gene>
<protein>
    <submittedName>
        <fullName evidence="2">Anti-sigma factor</fullName>
    </submittedName>
</protein>
<keyword evidence="3" id="KW-1185">Reference proteome</keyword>
<comment type="caution">
    <text evidence="2">The sequence shown here is derived from an EMBL/GenBank/DDBJ whole genome shotgun (WGS) entry which is preliminary data.</text>
</comment>
<dbReference type="Proteomes" id="UP001139311">
    <property type="component" value="Unassembled WGS sequence"/>
</dbReference>
<evidence type="ECO:0000313" key="2">
    <source>
        <dbReference type="EMBL" id="MCB4823740.1"/>
    </source>
</evidence>
<keyword evidence="1" id="KW-0812">Transmembrane</keyword>
<feature type="transmembrane region" description="Helical" evidence="1">
    <location>
        <begin position="90"/>
        <end position="108"/>
    </location>
</feature>
<dbReference type="EMBL" id="JAJAQI010000030">
    <property type="protein sequence ID" value="MCB4823740.1"/>
    <property type="molecule type" value="Genomic_DNA"/>
</dbReference>
<name>A0A9X1IFL7_9PROT</name>
<accession>A0A9X1IFL7</accession>
<sequence length="285" mass="30828">MTDLRDQPPIGEDDLHAYVDERLDAARLAMVRAWLEQHPEAAARVRAFTAQRDALRAALAPRAAEPIPARLRVAHVRAGLRARRLRQWRMAAAAVLLLLTGAGAGWLAHGNLASGGVPGAPPPMAEAAEAHRIFAAGARQPSQAVASAAEDLATWLAGQLDEPVVVPDLLAAGFRPRDAHLLPTAEGPAVQVTYERIGSDTRLSFYMRPVPDRPADKLRCTDHPGGRVTYYWFDGRRGYAVTATLPRSELRGIAFLAEREVRAGPKPPPAEQLIARAETPRVCIG</sequence>